<evidence type="ECO:0000313" key="1">
    <source>
        <dbReference type="EMBL" id="RCW36759.1"/>
    </source>
</evidence>
<accession>A0A368V6P2</accession>
<evidence type="ECO:0008006" key="3">
    <source>
        <dbReference type="Google" id="ProtNLM"/>
    </source>
</evidence>
<evidence type="ECO:0000313" key="2">
    <source>
        <dbReference type="Proteomes" id="UP000252733"/>
    </source>
</evidence>
<dbReference type="Proteomes" id="UP000252733">
    <property type="component" value="Unassembled WGS sequence"/>
</dbReference>
<gene>
    <name evidence="1" type="ORF">DFO77_10750</name>
</gene>
<comment type="caution">
    <text evidence="1">The sequence shown here is derived from an EMBL/GenBank/DDBJ whole genome shotgun (WGS) entry which is preliminary data.</text>
</comment>
<reference evidence="1 2" key="1">
    <citation type="submission" date="2018-07" db="EMBL/GenBank/DDBJ databases">
        <title>Freshwater and sediment microbial communities from various areas in North America, analyzing microbe dynamics in response to fracking.</title>
        <authorList>
            <person name="Lamendella R."/>
        </authorList>
    </citation>
    <scope>NUCLEOTIDE SEQUENCE [LARGE SCALE GENOMIC DNA]</scope>
    <source>
        <strain evidence="1 2">160A</strain>
    </source>
</reference>
<sequence>MPDSKIKGTHVEKEVECPMCHSFFTIDYFRPEAQTPSARYSDGQTDVTNILDPMPTTHCVHCGFFFSVYLNTHKVSETNGIINTDDFSKQQKRKLPEDMLKGYLHSVSFRHAIIPPEEFFLRIQIWWLLNNDKEASGALFKEYQGIWKENLQELISIIDYVPLNKPRTKAEALRNLGLYEQCMAFLDQVPEETNNLFVSRMRRECQAGNPHRVVL</sequence>
<proteinExistence type="predicted"/>
<organism evidence="1 2">
    <name type="scientific">Marinilabilia salmonicolor</name>
    <dbReference type="NCBI Taxonomy" id="989"/>
    <lineage>
        <taxon>Bacteria</taxon>
        <taxon>Pseudomonadati</taxon>
        <taxon>Bacteroidota</taxon>
        <taxon>Bacteroidia</taxon>
        <taxon>Marinilabiliales</taxon>
        <taxon>Marinilabiliaceae</taxon>
        <taxon>Marinilabilia</taxon>
    </lineage>
</organism>
<dbReference type="EMBL" id="QPIZ01000007">
    <property type="protein sequence ID" value="RCW36759.1"/>
    <property type="molecule type" value="Genomic_DNA"/>
</dbReference>
<name>A0A368V6P2_9BACT</name>
<keyword evidence="2" id="KW-1185">Reference proteome</keyword>
<dbReference type="RefSeq" id="WP_114436760.1">
    <property type="nucleotide sequence ID" value="NZ_QPIZ01000007.1"/>
</dbReference>
<protein>
    <recommendedName>
        <fullName evidence="3">CpXC motif protein</fullName>
    </recommendedName>
</protein>
<dbReference type="AlphaFoldDB" id="A0A368V6P2"/>